<evidence type="ECO:0000256" key="2">
    <source>
        <dbReference type="RuleBase" id="RU003651"/>
    </source>
</evidence>
<dbReference type="GO" id="GO:0005524">
    <property type="term" value="F:ATP binding"/>
    <property type="evidence" value="ECO:0007669"/>
    <property type="project" value="UniProtKB-KW"/>
</dbReference>
<reference evidence="6" key="2">
    <citation type="submission" date="2010-04" db="EMBL/GenBank/DDBJ databases">
        <authorList>
            <person name="Buell R."/>
            <person name="Hamilton J."/>
            <person name="Hostetler J."/>
        </authorList>
    </citation>
    <scope>NUCLEOTIDE SEQUENCE [LARGE SCALE GENOMIC DNA]</scope>
    <source>
        <strain evidence="6">DAOM:BR144</strain>
    </source>
</reference>
<evidence type="ECO:0000256" key="1">
    <source>
        <dbReference type="ARBA" id="ARBA00007448"/>
    </source>
</evidence>
<feature type="compositionally biased region" description="Basic and acidic residues" evidence="3">
    <location>
        <begin position="145"/>
        <end position="159"/>
    </location>
</feature>
<dbReference type="InterPro" id="IPR003959">
    <property type="entry name" value="ATPase_AAA_core"/>
</dbReference>
<feature type="domain" description="AAA+ ATPase" evidence="4">
    <location>
        <begin position="346"/>
        <end position="505"/>
    </location>
</feature>
<dbReference type="SMART" id="SM00382">
    <property type="entry name" value="AAA"/>
    <property type="match status" value="1"/>
</dbReference>
<dbReference type="EnsemblProtists" id="PYU1_T009828">
    <property type="protein sequence ID" value="PYU1_T009828"/>
    <property type="gene ID" value="PYU1_G009810"/>
</dbReference>
<dbReference type="SUPFAM" id="SSF52540">
    <property type="entry name" value="P-loop containing nucleoside triphosphate hydrolases"/>
    <property type="match status" value="1"/>
</dbReference>
<name>K3WXY0_GLOUD</name>
<dbReference type="STRING" id="431595.K3WXY0"/>
<dbReference type="PANTHER" id="PTHR23070">
    <property type="entry name" value="BCS1 AAA-TYPE ATPASE"/>
    <property type="match status" value="1"/>
</dbReference>
<reference evidence="6" key="1">
    <citation type="journal article" date="2010" name="Genome Biol.">
        <title>Genome sequence of the necrotrophic plant pathogen Pythium ultimum reveals original pathogenicity mechanisms and effector repertoire.</title>
        <authorList>
            <person name="Levesque C.A."/>
            <person name="Brouwer H."/>
            <person name="Cano L."/>
            <person name="Hamilton J.P."/>
            <person name="Holt C."/>
            <person name="Huitema E."/>
            <person name="Raffaele S."/>
            <person name="Robideau G.P."/>
            <person name="Thines M."/>
            <person name="Win J."/>
            <person name="Zerillo M.M."/>
            <person name="Beakes G.W."/>
            <person name="Boore J.L."/>
            <person name="Busam D."/>
            <person name="Dumas B."/>
            <person name="Ferriera S."/>
            <person name="Fuerstenberg S.I."/>
            <person name="Gachon C.M."/>
            <person name="Gaulin E."/>
            <person name="Govers F."/>
            <person name="Grenville-Briggs L."/>
            <person name="Horner N."/>
            <person name="Hostetler J."/>
            <person name="Jiang R.H."/>
            <person name="Johnson J."/>
            <person name="Krajaejun T."/>
            <person name="Lin H."/>
            <person name="Meijer H.J."/>
            <person name="Moore B."/>
            <person name="Morris P."/>
            <person name="Phuntmart V."/>
            <person name="Puiu D."/>
            <person name="Shetty J."/>
            <person name="Stajich J.E."/>
            <person name="Tripathy S."/>
            <person name="Wawra S."/>
            <person name="van West P."/>
            <person name="Whitty B.R."/>
            <person name="Coutinho P.M."/>
            <person name="Henrissat B."/>
            <person name="Martin F."/>
            <person name="Thomas P.D."/>
            <person name="Tyler B.M."/>
            <person name="De Vries R.P."/>
            <person name="Kamoun S."/>
            <person name="Yandell M."/>
            <person name="Tisserat N."/>
            <person name="Buell C.R."/>
        </authorList>
    </citation>
    <scope>NUCLEOTIDE SEQUENCE</scope>
    <source>
        <strain evidence="6">DAOM:BR144</strain>
    </source>
</reference>
<dbReference type="AlphaFoldDB" id="K3WXY0"/>
<dbReference type="eggNOG" id="KOG0743">
    <property type="taxonomic scope" value="Eukaryota"/>
</dbReference>
<proteinExistence type="inferred from homology"/>
<dbReference type="InParanoid" id="K3WXY0"/>
<dbReference type="Proteomes" id="UP000019132">
    <property type="component" value="Unassembled WGS sequence"/>
</dbReference>
<feature type="region of interest" description="Disordered" evidence="3">
    <location>
        <begin position="145"/>
        <end position="170"/>
    </location>
</feature>
<keyword evidence="2" id="KW-0547">Nucleotide-binding</keyword>
<evidence type="ECO:0000313" key="5">
    <source>
        <dbReference type="EnsemblProtists" id="PYU1_T009828"/>
    </source>
</evidence>
<dbReference type="InterPro" id="IPR027417">
    <property type="entry name" value="P-loop_NTPase"/>
</dbReference>
<organism evidence="5 6">
    <name type="scientific">Globisporangium ultimum (strain ATCC 200006 / CBS 805.95 / DAOM BR144)</name>
    <name type="common">Pythium ultimum</name>
    <dbReference type="NCBI Taxonomy" id="431595"/>
    <lineage>
        <taxon>Eukaryota</taxon>
        <taxon>Sar</taxon>
        <taxon>Stramenopiles</taxon>
        <taxon>Oomycota</taxon>
        <taxon>Peronosporomycetes</taxon>
        <taxon>Pythiales</taxon>
        <taxon>Pythiaceae</taxon>
        <taxon>Globisporangium</taxon>
    </lineage>
</organism>
<evidence type="ECO:0000259" key="4">
    <source>
        <dbReference type="SMART" id="SM00382"/>
    </source>
</evidence>
<dbReference type="InterPro" id="IPR003593">
    <property type="entry name" value="AAA+_ATPase"/>
</dbReference>
<reference evidence="5" key="3">
    <citation type="submission" date="2015-02" db="UniProtKB">
        <authorList>
            <consortium name="EnsemblProtists"/>
        </authorList>
    </citation>
    <scope>IDENTIFICATION</scope>
    <source>
        <strain evidence="5">DAOM BR144</strain>
    </source>
</reference>
<dbReference type="Pfam" id="PF00004">
    <property type="entry name" value="AAA"/>
    <property type="match status" value="1"/>
</dbReference>
<dbReference type="InterPro" id="IPR003960">
    <property type="entry name" value="ATPase_AAA_CS"/>
</dbReference>
<comment type="similarity">
    <text evidence="1">Belongs to the AAA ATPase family. BCS1 subfamily.</text>
</comment>
<dbReference type="EMBL" id="GL376624">
    <property type="status" value="NOT_ANNOTATED_CDS"/>
    <property type="molecule type" value="Genomic_DNA"/>
</dbReference>
<dbReference type="HOGENOM" id="CLU_020835_0_0_1"/>
<dbReference type="Gene3D" id="3.40.50.300">
    <property type="entry name" value="P-loop containing nucleotide triphosphate hydrolases"/>
    <property type="match status" value="1"/>
</dbReference>
<accession>K3WXY0</accession>
<protein>
    <recommendedName>
        <fullName evidence="4">AAA+ ATPase domain-containing protein</fullName>
    </recommendedName>
</protein>
<sequence length="577" mass="64253">MDMDVVSTMLSAASSPLLQPANATNGTAAGDAAASSSSLLLDAIMLVAVPILLQVLLTPTGIKNALLRLRVALIGDPNAGFVFRDITATTTYGDYCVMDESVHRHDHLLQKAILAHLTEVLRSMLRGKDIRYEMVERELSDEVAEDLEKLKPSDTKTDDDAYYSDDESSESAQYEAINRLRIGSMPKLGEWIEVQPKVFFQQSILLPPPPEDNESNERSSILTGKPKDVVSLFQFKSNAVDGAKQIDKIIDEAFAKYQMLELAKLASDKKKYMYVQSHQVEKPKEDETDEDKKKKSSTKTVVYKRYALGEEKTFANLFFDEKEPLLRLLDSFMDHSGKFAIKGFPYKLGLLLYGPPGTGKTSLIKAVAHHTKRHVVTISLGKIQTNQELMNALFDLRFSVEGVALPVNMTFEDVVFVMEDIDCAASVVMARENKSGKERRYKRSSPWAPSASDKLNLSGLLNVLDGVIDCPGRIVIMTTNHPEKLDPALIRPGRVNKKLELGYMSRESIREMIEYYSLAKFTTEQEATLCALVKEDGQSKITPATVEALSAEYDDIDSVLQALKLLQSTNGTEKWMS</sequence>
<dbReference type="GO" id="GO:0016887">
    <property type="term" value="F:ATP hydrolysis activity"/>
    <property type="evidence" value="ECO:0007669"/>
    <property type="project" value="InterPro"/>
</dbReference>
<dbReference type="VEuPathDB" id="FungiDB:PYU1_G009810"/>
<dbReference type="InterPro" id="IPR050747">
    <property type="entry name" value="Mitochondrial_chaperone_BCS1"/>
</dbReference>
<evidence type="ECO:0000256" key="3">
    <source>
        <dbReference type="SAM" id="MobiDB-lite"/>
    </source>
</evidence>
<keyword evidence="6" id="KW-1185">Reference proteome</keyword>
<dbReference type="PROSITE" id="PS00674">
    <property type="entry name" value="AAA"/>
    <property type="match status" value="1"/>
</dbReference>
<feature type="compositionally biased region" description="Acidic residues" evidence="3">
    <location>
        <begin position="160"/>
        <end position="169"/>
    </location>
</feature>
<evidence type="ECO:0000313" key="6">
    <source>
        <dbReference type="Proteomes" id="UP000019132"/>
    </source>
</evidence>
<dbReference type="OMA" id="HGHILQK"/>
<keyword evidence="2" id="KW-0067">ATP-binding</keyword>